<evidence type="ECO:0000313" key="3">
    <source>
        <dbReference type="Proteomes" id="UP001279734"/>
    </source>
</evidence>
<keyword evidence="3" id="KW-1185">Reference proteome</keyword>
<dbReference type="Proteomes" id="UP001279734">
    <property type="component" value="Unassembled WGS sequence"/>
</dbReference>
<keyword evidence="1" id="KW-0732">Signal</keyword>
<reference evidence="2" key="1">
    <citation type="submission" date="2023-05" db="EMBL/GenBank/DDBJ databases">
        <title>Nepenthes gracilis genome sequencing.</title>
        <authorList>
            <person name="Fukushima K."/>
        </authorList>
    </citation>
    <scope>NUCLEOTIDE SEQUENCE</scope>
    <source>
        <strain evidence="2">SING2019-196</strain>
    </source>
</reference>
<feature type="signal peptide" evidence="1">
    <location>
        <begin position="1"/>
        <end position="23"/>
    </location>
</feature>
<sequence>MRNARGMLLLCLGLLILTKVCFVAEVAFAEMCVLSEVVFRASRDEVVTRRARLLLLIEQQMVERYLTGIHFGLDGRIARDFVDELLSSEVIKMSPRCFLPITPRIEMLMISQDLFALLLFVPETQSAVDLLMVGTCYYCSRSPFRISAVLWAVACF</sequence>
<dbReference type="AlphaFoldDB" id="A0AAD3SP77"/>
<evidence type="ECO:0000313" key="2">
    <source>
        <dbReference type="EMBL" id="GMH13931.1"/>
    </source>
</evidence>
<feature type="chain" id="PRO_5042071465" evidence="1">
    <location>
        <begin position="24"/>
        <end position="156"/>
    </location>
</feature>
<proteinExistence type="predicted"/>
<evidence type="ECO:0000256" key="1">
    <source>
        <dbReference type="SAM" id="SignalP"/>
    </source>
</evidence>
<name>A0AAD3SP77_NEPGR</name>
<organism evidence="2 3">
    <name type="scientific">Nepenthes gracilis</name>
    <name type="common">Slender pitcher plant</name>
    <dbReference type="NCBI Taxonomy" id="150966"/>
    <lineage>
        <taxon>Eukaryota</taxon>
        <taxon>Viridiplantae</taxon>
        <taxon>Streptophyta</taxon>
        <taxon>Embryophyta</taxon>
        <taxon>Tracheophyta</taxon>
        <taxon>Spermatophyta</taxon>
        <taxon>Magnoliopsida</taxon>
        <taxon>eudicotyledons</taxon>
        <taxon>Gunneridae</taxon>
        <taxon>Pentapetalae</taxon>
        <taxon>Caryophyllales</taxon>
        <taxon>Nepenthaceae</taxon>
        <taxon>Nepenthes</taxon>
    </lineage>
</organism>
<accession>A0AAD3SP77</accession>
<gene>
    <name evidence="2" type="ORF">Nepgr_015772</name>
</gene>
<dbReference type="EMBL" id="BSYO01000013">
    <property type="protein sequence ID" value="GMH13931.1"/>
    <property type="molecule type" value="Genomic_DNA"/>
</dbReference>
<protein>
    <submittedName>
        <fullName evidence="2">Uncharacterized protein</fullName>
    </submittedName>
</protein>
<comment type="caution">
    <text evidence="2">The sequence shown here is derived from an EMBL/GenBank/DDBJ whole genome shotgun (WGS) entry which is preliminary data.</text>
</comment>